<dbReference type="PANTHER" id="PTHR12103:SF12">
    <property type="entry name" value="FI20020P1"/>
    <property type="match status" value="1"/>
</dbReference>
<dbReference type="Proteomes" id="UP001176961">
    <property type="component" value="Unassembled WGS sequence"/>
</dbReference>
<dbReference type="AlphaFoldDB" id="A0AA36MB62"/>
<dbReference type="SUPFAM" id="SSF56784">
    <property type="entry name" value="HAD-like"/>
    <property type="match status" value="1"/>
</dbReference>
<dbReference type="PIRSF" id="PIRSF017434">
    <property type="entry name" value="Purine_5'-nucleotidase"/>
    <property type="match status" value="1"/>
</dbReference>
<organism evidence="7 8">
    <name type="scientific">Cylicocyclus nassatus</name>
    <name type="common">Nematode worm</name>
    <dbReference type="NCBI Taxonomy" id="53992"/>
    <lineage>
        <taxon>Eukaryota</taxon>
        <taxon>Metazoa</taxon>
        <taxon>Ecdysozoa</taxon>
        <taxon>Nematoda</taxon>
        <taxon>Chromadorea</taxon>
        <taxon>Rhabditida</taxon>
        <taxon>Rhabditina</taxon>
        <taxon>Rhabditomorpha</taxon>
        <taxon>Strongyloidea</taxon>
        <taxon>Strongylidae</taxon>
        <taxon>Cylicocyclus</taxon>
    </lineage>
</organism>
<dbReference type="InterPro" id="IPR023214">
    <property type="entry name" value="HAD_sf"/>
</dbReference>
<evidence type="ECO:0008006" key="9">
    <source>
        <dbReference type="Google" id="ProtNLM"/>
    </source>
</evidence>
<evidence type="ECO:0000256" key="2">
    <source>
        <dbReference type="ARBA" id="ARBA00022723"/>
    </source>
</evidence>
<evidence type="ECO:0000313" key="7">
    <source>
        <dbReference type="EMBL" id="CAJ0603217.1"/>
    </source>
</evidence>
<comment type="cofactor">
    <cofactor evidence="6">
        <name>Mg(2+)</name>
        <dbReference type="ChEBI" id="CHEBI:18420"/>
    </cofactor>
    <text evidence="6">Binds 1 Mg(2+) ion per subunit.</text>
</comment>
<feature type="binding site" evidence="6">
    <location>
        <position position="68"/>
    </location>
    <ligand>
        <name>Mg(2+)</name>
        <dbReference type="ChEBI" id="CHEBI:18420"/>
    </ligand>
</feature>
<sequence>MSLLLRRIPLVFHVATASKSSQAQSLIRIYESAREACAKFSPAPRVDPRAVFVNNELDLGRIDVYGFDYDYTLAVYTRDINELIYKLALRRLISQFKYPSGLLELPYDREFAIRGLHFDVQSSCLLKVDAFSQIQAGAVYRGRRKLSVAEVKNLFPGLCLPDLEARQMPQLVDLFSLPWAGLLSTVVHYCDAHNIVYDPKCLYDDSAECVQQVHISGELYQKVGENLESYIHPNEGLKEYLELLNSAGKELFVVTNSPYKFINVGMTYMLGPEWRKYFEYIVVSAKKPTFFHGREPFRLYDPEADVIRFEKVNRLEEGSVYCRGNIDELSSRAGFKGKGVLYFGDHIYTDLADPILRLGWRTAAVVPELAREIRTQNNDAYRRSIQWLEVLTTIIEEYQANAQDDPDSAELMEDWRKERADLRDYVKSLFNPQFGSLFRTFHNMTHFSRRLNRLSDVYTSRVPNMLKYSLNHCFFPRRNALPHENLHSVPVNADHMVDIVKQKEQIRHDTPPAASVPA</sequence>
<evidence type="ECO:0000256" key="3">
    <source>
        <dbReference type="ARBA" id="ARBA00022801"/>
    </source>
</evidence>
<evidence type="ECO:0000256" key="1">
    <source>
        <dbReference type="ARBA" id="ARBA00009589"/>
    </source>
</evidence>
<dbReference type="InterPro" id="IPR036412">
    <property type="entry name" value="HAD-like_sf"/>
</dbReference>
<evidence type="ECO:0000256" key="4">
    <source>
        <dbReference type="ARBA" id="ARBA00022842"/>
    </source>
</evidence>
<keyword evidence="2 6" id="KW-0479">Metal-binding</keyword>
<feature type="binding site" evidence="6">
    <location>
        <position position="345"/>
    </location>
    <ligand>
        <name>Mg(2+)</name>
        <dbReference type="ChEBI" id="CHEBI:18420"/>
    </ligand>
</feature>
<keyword evidence="4 6" id="KW-0460">Magnesium</keyword>
<evidence type="ECO:0000313" key="8">
    <source>
        <dbReference type="Proteomes" id="UP001176961"/>
    </source>
</evidence>
<proteinExistence type="inferred from homology"/>
<gene>
    <name evidence="7" type="ORF">CYNAS_LOCUS15200</name>
</gene>
<evidence type="ECO:0000256" key="6">
    <source>
        <dbReference type="PIRSR" id="PIRSR017434-2"/>
    </source>
</evidence>
<accession>A0AA36MB62</accession>
<dbReference type="PANTHER" id="PTHR12103">
    <property type="entry name" value="5'-NUCLEOTIDASE DOMAIN-CONTAINING"/>
    <property type="match status" value="1"/>
</dbReference>
<dbReference type="EMBL" id="CATQJL010000305">
    <property type="protein sequence ID" value="CAJ0603217.1"/>
    <property type="molecule type" value="Genomic_DNA"/>
</dbReference>
<protein>
    <recommendedName>
        <fullName evidence="9">5'-nucleotidase domain-containing protein 3</fullName>
    </recommendedName>
</protein>
<name>A0AA36MB62_CYLNA</name>
<dbReference type="Gene3D" id="3.40.50.1000">
    <property type="entry name" value="HAD superfamily/HAD-like"/>
    <property type="match status" value="1"/>
</dbReference>
<comment type="similarity">
    <text evidence="1">Belongs to the 5'(3')-deoxyribonucleotidase family.</text>
</comment>
<dbReference type="InterPro" id="IPR008380">
    <property type="entry name" value="HAD-SF_hydro_IG_5-nucl"/>
</dbReference>
<feature type="binding site" evidence="6">
    <location>
        <position position="70"/>
    </location>
    <ligand>
        <name>GMP</name>
        <dbReference type="ChEBI" id="CHEBI:58115"/>
    </ligand>
</feature>
<dbReference type="NCBIfam" id="TIGR02244">
    <property type="entry name" value="HAD-IG-Ncltidse"/>
    <property type="match status" value="1"/>
</dbReference>
<dbReference type="InterPro" id="IPR016695">
    <property type="entry name" value="Pur_nucleotidase"/>
</dbReference>
<evidence type="ECO:0000256" key="5">
    <source>
        <dbReference type="PIRSR" id="PIRSR017434-1"/>
    </source>
</evidence>
<dbReference type="Pfam" id="PF05761">
    <property type="entry name" value="5_nucleotid"/>
    <property type="match status" value="1"/>
</dbReference>
<dbReference type="GO" id="GO:0008253">
    <property type="term" value="F:5'-nucleotidase activity"/>
    <property type="evidence" value="ECO:0007669"/>
    <property type="project" value="TreeGrafter"/>
</dbReference>
<reference evidence="7" key="1">
    <citation type="submission" date="2023-07" db="EMBL/GenBank/DDBJ databases">
        <authorList>
            <consortium name="CYATHOMIX"/>
        </authorList>
    </citation>
    <scope>NUCLEOTIDE SEQUENCE</scope>
    <source>
        <strain evidence="7">N/A</strain>
    </source>
</reference>
<comment type="caution">
    <text evidence="7">The sequence shown here is derived from an EMBL/GenBank/DDBJ whole genome shotgun (WGS) entry which is preliminary data.</text>
</comment>
<feature type="active site" description="Nucleophile" evidence="5">
    <location>
        <position position="68"/>
    </location>
</feature>
<keyword evidence="3" id="KW-0378">Hydrolase</keyword>
<dbReference type="GO" id="GO:0046872">
    <property type="term" value="F:metal ion binding"/>
    <property type="evidence" value="ECO:0007669"/>
    <property type="project" value="UniProtKB-KW"/>
</dbReference>
<keyword evidence="8" id="KW-1185">Reference proteome</keyword>
<feature type="active site" description="Proton donor" evidence="5">
    <location>
        <position position="70"/>
    </location>
</feature>